<organism evidence="3 4">
    <name type="scientific">Thermogutta terrifontis</name>
    <dbReference type="NCBI Taxonomy" id="1331910"/>
    <lineage>
        <taxon>Bacteria</taxon>
        <taxon>Pseudomonadati</taxon>
        <taxon>Planctomycetota</taxon>
        <taxon>Planctomycetia</taxon>
        <taxon>Pirellulales</taxon>
        <taxon>Thermoguttaceae</taxon>
        <taxon>Thermogutta</taxon>
    </lineage>
</organism>
<dbReference type="KEGG" id="ttf:THTE_0707"/>
<dbReference type="EMBL" id="CP018477">
    <property type="protein sequence ID" value="ASV73309.1"/>
    <property type="molecule type" value="Genomic_DNA"/>
</dbReference>
<dbReference type="SUPFAM" id="SSF53244">
    <property type="entry name" value="MurD-like peptide ligases, peptide-binding domain"/>
    <property type="match status" value="1"/>
</dbReference>
<evidence type="ECO:0000259" key="2">
    <source>
        <dbReference type="Pfam" id="PF08245"/>
    </source>
</evidence>
<dbReference type="InterPro" id="IPR035911">
    <property type="entry name" value="MurE/MurF_N"/>
</dbReference>
<evidence type="ECO:0000313" key="3">
    <source>
        <dbReference type="EMBL" id="ASV73309.1"/>
    </source>
</evidence>
<dbReference type="GO" id="GO:0016881">
    <property type="term" value="F:acid-amino acid ligase activity"/>
    <property type="evidence" value="ECO:0007669"/>
    <property type="project" value="InterPro"/>
</dbReference>
<dbReference type="Pfam" id="PF02875">
    <property type="entry name" value="Mur_ligase_C"/>
    <property type="match status" value="1"/>
</dbReference>
<sequence length="484" mass="52806">MRLCASTGKTIALRQVLPDAQVVGATEVSLTRCRCHPRDVRPGDLFVVLHPPGARRDAALQQALTRGCAAVLADHPLEGLPVPVIYVRNAREAFGRISHAMADYPARKLHVIGVTGAYGKTTTACLLTRVLVEAGFNTGMLTTLGYFEGEESAFPRETTPPADELALSLARMVNNHCTHAVVEVTGKAIREQYLAGMELDVAVLVNTDVEAKARHPNSYFRVLEWLKPEGVAVVNADDPGCRGWLSGLAHPALTVGLQMPAEIKGYEISRQLGEEIFYLMAGGETFPVRTRMFGRHHILSCLAAAAVGLVYQIPLEVIVKALESVDQIPGRLQPVLAGQPFSVFVDAAETAEAVRATLTTIRPLVSGRLICVAHPPRRGQGDIAGWVQTLEEFADLIVLTLPGVGEGHTNLLAAGARYLRDRHRAMLLPDRTEAIGWALTQAQPEDCILLLGNGHRLWRATRDGDLIVDDYRFVRQWLQQEYPA</sequence>
<dbReference type="Pfam" id="PF08245">
    <property type="entry name" value="Mur_ligase_M"/>
    <property type="match status" value="1"/>
</dbReference>
<name>A0A286RBI9_9BACT</name>
<dbReference type="GO" id="GO:0005524">
    <property type="term" value="F:ATP binding"/>
    <property type="evidence" value="ECO:0007669"/>
    <property type="project" value="InterPro"/>
</dbReference>
<keyword evidence="3" id="KW-0436">Ligase</keyword>
<feature type="domain" description="Mur ligase central" evidence="2">
    <location>
        <begin position="114"/>
        <end position="307"/>
    </location>
</feature>
<dbReference type="InterPro" id="IPR036615">
    <property type="entry name" value="Mur_ligase_C_dom_sf"/>
</dbReference>
<protein>
    <submittedName>
        <fullName evidence="3">UDP-N-acetylmuramoylalanyl-D-glutamate--L-ornithine ligase</fullName>
    </submittedName>
</protein>
<dbReference type="OrthoDB" id="9800958at2"/>
<dbReference type="InterPro" id="IPR004101">
    <property type="entry name" value="Mur_ligase_C"/>
</dbReference>
<dbReference type="SUPFAM" id="SSF63418">
    <property type="entry name" value="MurE/MurF N-terminal domain"/>
    <property type="match status" value="1"/>
</dbReference>
<evidence type="ECO:0000313" key="4">
    <source>
        <dbReference type="Proteomes" id="UP000215086"/>
    </source>
</evidence>
<dbReference type="InterPro" id="IPR036565">
    <property type="entry name" value="Mur-like_cat_sf"/>
</dbReference>
<gene>
    <name evidence="3" type="ORF">THTE_0707</name>
</gene>
<dbReference type="Gene3D" id="3.40.1390.10">
    <property type="entry name" value="MurE/MurF, N-terminal domain"/>
    <property type="match status" value="1"/>
</dbReference>
<feature type="domain" description="Mur ligase C-terminal" evidence="1">
    <location>
        <begin position="330"/>
        <end position="454"/>
    </location>
</feature>
<dbReference type="SUPFAM" id="SSF53623">
    <property type="entry name" value="MurD-like peptide ligases, catalytic domain"/>
    <property type="match status" value="1"/>
</dbReference>
<dbReference type="AlphaFoldDB" id="A0A286RBI9"/>
<dbReference type="Gene3D" id="3.40.1190.10">
    <property type="entry name" value="Mur-like, catalytic domain"/>
    <property type="match status" value="1"/>
</dbReference>
<evidence type="ECO:0000259" key="1">
    <source>
        <dbReference type="Pfam" id="PF02875"/>
    </source>
</evidence>
<keyword evidence="4" id="KW-1185">Reference proteome</keyword>
<dbReference type="RefSeq" id="WP_095413956.1">
    <property type="nucleotide sequence ID" value="NZ_CP018477.1"/>
</dbReference>
<reference evidence="3 4" key="1">
    <citation type="journal article" name="Front. Microbiol.">
        <title>Sugar Metabolism of the First Thermophilic Planctomycete Thermogutta terrifontis: Comparative Genomic and Transcriptomic Approaches.</title>
        <authorList>
            <person name="Elcheninov A.G."/>
            <person name="Menzel P."/>
            <person name="Gudbergsdottir S.R."/>
            <person name="Slesarev A.I."/>
            <person name="Kadnikov V.V."/>
            <person name="Krogh A."/>
            <person name="Bonch-Osmolovskaya E.A."/>
            <person name="Peng X."/>
            <person name="Kublanov I.V."/>
        </authorList>
    </citation>
    <scope>NUCLEOTIDE SEQUENCE [LARGE SCALE GENOMIC DNA]</scope>
    <source>
        <strain evidence="3 4">R1</strain>
    </source>
</reference>
<dbReference type="PANTHER" id="PTHR23135:SF4">
    <property type="entry name" value="UDP-N-ACETYLMURAMOYL-L-ALANYL-D-GLUTAMATE--2,6-DIAMINOPIMELATE LIGASE MURE HOMOLOG, CHLOROPLASTIC"/>
    <property type="match status" value="1"/>
</dbReference>
<dbReference type="Proteomes" id="UP000215086">
    <property type="component" value="Chromosome"/>
</dbReference>
<dbReference type="InterPro" id="IPR013221">
    <property type="entry name" value="Mur_ligase_cen"/>
</dbReference>
<dbReference type="Gene3D" id="3.90.190.20">
    <property type="entry name" value="Mur ligase, C-terminal domain"/>
    <property type="match status" value="1"/>
</dbReference>
<dbReference type="PANTHER" id="PTHR23135">
    <property type="entry name" value="MUR LIGASE FAMILY MEMBER"/>
    <property type="match status" value="1"/>
</dbReference>
<proteinExistence type="predicted"/>
<accession>A0A286RBI9</accession>